<dbReference type="Proteomes" id="UP000299102">
    <property type="component" value="Unassembled WGS sequence"/>
</dbReference>
<gene>
    <name evidence="1" type="ORF">EVAR_100785_1</name>
</gene>
<comment type="caution">
    <text evidence="1">The sequence shown here is derived from an EMBL/GenBank/DDBJ whole genome shotgun (WGS) entry which is preliminary data.</text>
</comment>
<organism evidence="1 2">
    <name type="scientific">Eumeta variegata</name>
    <name type="common">Bagworm moth</name>
    <name type="synonym">Eumeta japonica</name>
    <dbReference type="NCBI Taxonomy" id="151549"/>
    <lineage>
        <taxon>Eukaryota</taxon>
        <taxon>Metazoa</taxon>
        <taxon>Ecdysozoa</taxon>
        <taxon>Arthropoda</taxon>
        <taxon>Hexapoda</taxon>
        <taxon>Insecta</taxon>
        <taxon>Pterygota</taxon>
        <taxon>Neoptera</taxon>
        <taxon>Endopterygota</taxon>
        <taxon>Lepidoptera</taxon>
        <taxon>Glossata</taxon>
        <taxon>Ditrysia</taxon>
        <taxon>Tineoidea</taxon>
        <taxon>Psychidae</taxon>
        <taxon>Oiketicinae</taxon>
        <taxon>Eumeta</taxon>
    </lineage>
</organism>
<evidence type="ECO:0000313" key="1">
    <source>
        <dbReference type="EMBL" id="GBP98586.1"/>
    </source>
</evidence>
<name>A0A4C2AD73_EUMVA</name>
<dbReference type="AlphaFoldDB" id="A0A4C2AD73"/>
<keyword evidence="2" id="KW-1185">Reference proteome</keyword>
<evidence type="ECO:0000313" key="2">
    <source>
        <dbReference type="Proteomes" id="UP000299102"/>
    </source>
</evidence>
<proteinExistence type="predicted"/>
<accession>A0A4C2AD73</accession>
<protein>
    <submittedName>
        <fullName evidence="1">Uncharacterized protein</fullName>
    </submittedName>
</protein>
<dbReference type="EMBL" id="BGZK01003174">
    <property type="protein sequence ID" value="GBP98586.1"/>
    <property type="molecule type" value="Genomic_DNA"/>
</dbReference>
<reference evidence="1 2" key="1">
    <citation type="journal article" date="2019" name="Commun. Biol.">
        <title>The bagworm genome reveals a unique fibroin gene that provides high tensile strength.</title>
        <authorList>
            <person name="Kono N."/>
            <person name="Nakamura H."/>
            <person name="Ohtoshi R."/>
            <person name="Tomita M."/>
            <person name="Numata K."/>
            <person name="Arakawa K."/>
        </authorList>
    </citation>
    <scope>NUCLEOTIDE SEQUENCE [LARGE SCALE GENOMIC DNA]</scope>
</reference>
<sequence>MKLRREYNKKVARDFGRHSTMELRSYVSTRFGELGHGRGRLVDAFREDFTRTSGVSGSAFDGYGAVQQMQKPLPAEGHRKMTYCDGGPSLAVRPADGDTKFQVICTTTATLQESDYLITKRKTMILAPVPAAPPRAR</sequence>